<evidence type="ECO:0000313" key="2">
    <source>
        <dbReference type="Proteomes" id="UP000292974"/>
    </source>
</evidence>
<organism evidence="1 2">
    <name type="scientific">Rhizobium leguminosarum</name>
    <dbReference type="NCBI Taxonomy" id="384"/>
    <lineage>
        <taxon>Bacteria</taxon>
        <taxon>Pseudomonadati</taxon>
        <taxon>Pseudomonadota</taxon>
        <taxon>Alphaproteobacteria</taxon>
        <taxon>Hyphomicrobiales</taxon>
        <taxon>Rhizobiaceae</taxon>
        <taxon>Rhizobium/Agrobacterium group</taxon>
        <taxon>Rhizobium</taxon>
    </lineage>
</organism>
<dbReference type="AlphaFoldDB" id="A0A7M3DQI5"/>
<reference evidence="1 2" key="1">
    <citation type="submission" date="2019-02" db="EMBL/GenBank/DDBJ databases">
        <title>The genomic architecture of introgression among sibling species of bacteria.</title>
        <authorList>
            <person name="Cavassim M.I.A."/>
            <person name="Moeskjaer S."/>
            <person name="Moslemi C."/>
            <person name="Fields B."/>
            <person name="Bachmann A."/>
            <person name="Vilhjalmsson B."/>
            <person name="Schierup M.H."/>
            <person name="Young J.P.W."/>
            <person name="Andersen S.U."/>
        </authorList>
    </citation>
    <scope>NUCLEOTIDE SEQUENCE [LARGE SCALE GENOMIC DNA]</scope>
    <source>
        <strain evidence="1 2">SM135B</strain>
    </source>
</reference>
<name>A0A7M3DQI5_RHILE</name>
<sequence>MMQLLTLLFEWAAAAISTDIGKFALGAAGALAIAWVNTRLGIWRDERADSRKREGATAYSVALIESTLRRYVRDCMAVMADKGEPDVPAGVYNDWKSSVPPPTLVYPDKIDWTLFEPQTMYQALAIPNIEAHCKTAVQWAYDQATPPDRHGFIEERQRRFAQLAIFSARVQADFHRHHPAPYTSDQSAIIAEISNKLIELEAAEKEQERENAIRIASMNASAVLPVPNGEIFKPS</sequence>
<evidence type="ECO:0000313" key="1">
    <source>
        <dbReference type="EMBL" id="TAY50956.1"/>
    </source>
</evidence>
<comment type="caution">
    <text evidence="1">The sequence shown here is derived from an EMBL/GenBank/DDBJ whole genome shotgun (WGS) entry which is preliminary data.</text>
</comment>
<gene>
    <name evidence="1" type="ORF">ELH90_04150</name>
</gene>
<dbReference type="Proteomes" id="UP000292974">
    <property type="component" value="Unassembled WGS sequence"/>
</dbReference>
<proteinExistence type="predicted"/>
<dbReference type="RefSeq" id="WP_130715844.1">
    <property type="nucleotide sequence ID" value="NZ_SIOP01000001.1"/>
</dbReference>
<protein>
    <submittedName>
        <fullName evidence="1">Uncharacterized protein</fullName>
    </submittedName>
</protein>
<accession>A0A7M3DQI5</accession>
<dbReference type="EMBL" id="SIOP01000001">
    <property type="protein sequence ID" value="TAY50956.1"/>
    <property type="molecule type" value="Genomic_DNA"/>
</dbReference>